<comment type="caution">
    <text evidence="6">The sequence shown here is derived from an EMBL/GenBank/DDBJ whole genome shotgun (WGS) entry which is preliminary data.</text>
</comment>
<dbReference type="AlphaFoldDB" id="A0A9W8HB45"/>
<organism evidence="6 7">
    <name type="scientific">Coemansia javaensis</name>
    <dbReference type="NCBI Taxonomy" id="2761396"/>
    <lineage>
        <taxon>Eukaryota</taxon>
        <taxon>Fungi</taxon>
        <taxon>Fungi incertae sedis</taxon>
        <taxon>Zoopagomycota</taxon>
        <taxon>Kickxellomycotina</taxon>
        <taxon>Kickxellomycetes</taxon>
        <taxon>Kickxellales</taxon>
        <taxon>Kickxellaceae</taxon>
        <taxon>Coemansia</taxon>
    </lineage>
</organism>
<name>A0A9W8HB45_9FUNG</name>
<dbReference type="PRINTS" id="PR00411">
    <property type="entry name" value="PNDRDTASEI"/>
</dbReference>
<sequence>MTVRDIHVVVVGGSTAGLAVSRAVAALAKNGVPGLRVTLIDKNEYFYHMIGAPRGTVDAEYAHKQFLRLGGVLVEFEADPARPRHRFMQASLARVGEREIELSGGQTVAFDYLVLATGARNSFPANVAESSVEAARARMTRLGADIGRARSILVVGGGAVGVEMAGEIAAAHPAKTVTLVHSGSRLLPANFKEKLSAGAVEKLRRLGVKVVLNERIEIPAGTRFDATLRPLKLRGASGRSYQSDLQIMATGTKLHTEYLAPLEAQLGVRLRERSGAIRIRPTFQIDSPRLPNIFAVGDVAALPAGAKYAFIVAEQAKVAAANVTALVRAGPKGPAPPLKSWDGRTMSAIIVPIGPNHGVMQLFGMTLGASRLGNVGVRNLKGKDYFLEKTAATFPVNANA</sequence>
<evidence type="ECO:0000256" key="3">
    <source>
        <dbReference type="ARBA" id="ARBA00022827"/>
    </source>
</evidence>
<dbReference type="Gene3D" id="3.50.50.100">
    <property type="match status" value="1"/>
</dbReference>
<dbReference type="Pfam" id="PF07992">
    <property type="entry name" value="Pyr_redox_2"/>
    <property type="match status" value="1"/>
</dbReference>
<evidence type="ECO:0000259" key="5">
    <source>
        <dbReference type="Pfam" id="PF07992"/>
    </source>
</evidence>
<dbReference type="InterPro" id="IPR036188">
    <property type="entry name" value="FAD/NAD-bd_sf"/>
</dbReference>
<keyword evidence="2" id="KW-0285">Flavoprotein</keyword>
<accession>A0A9W8HB45</accession>
<dbReference type="GO" id="GO:0050660">
    <property type="term" value="F:flavin adenine dinucleotide binding"/>
    <property type="evidence" value="ECO:0007669"/>
    <property type="project" value="TreeGrafter"/>
</dbReference>
<proteinExistence type="inferred from homology"/>
<dbReference type="PRINTS" id="PR00368">
    <property type="entry name" value="FADPNR"/>
</dbReference>
<evidence type="ECO:0000313" key="6">
    <source>
        <dbReference type="EMBL" id="KAJ2778919.1"/>
    </source>
</evidence>
<dbReference type="GO" id="GO:0005737">
    <property type="term" value="C:cytoplasm"/>
    <property type="evidence" value="ECO:0007669"/>
    <property type="project" value="TreeGrafter"/>
</dbReference>
<keyword evidence="7" id="KW-1185">Reference proteome</keyword>
<gene>
    <name evidence="6" type="ORF">H4R18_004311</name>
</gene>
<keyword evidence="3" id="KW-0274">FAD</keyword>
<dbReference type="Proteomes" id="UP001140217">
    <property type="component" value="Unassembled WGS sequence"/>
</dbReference>
<protein>
    <recommendedName>
        <fullName evidence="5">FAD/NAD(P)-binding domain-containing protein</fullName>
    </recommendedName>
</protein>
<evidence type="ECO:0000256" key="4">
    <source>
        <dbReference type="ARBA" id="ARBA00023002"/>
    </source>
</evidence>
<evidence type="ECO:0000256" key="1">
    <source>
        <dbReference type="ARBA" id="ARBA00006442"/>
    </source>
</evidence>
<dbReference type="InterPro" id="IPR023753">
    <property type="entry name" value="FAD/NAD-binding_dom"/>
</dbReference>
<dbReference type="PANTHER" id="PTHR43735:SF3">
    <property type="entry name" value="FERROPTOSIS SUPPRESSOR PROTEIN 1"/>
    <property type="match status" value="1"/>
</dbReference>
<dbReference type="SUPFAM" id="SSF51905">
    <property type="entry name" value="FAD/NAD(P)-binding domain"/>
    <property type="match status" value="1"/>
</dbReference>
<comment type="similarity">
    <text evidence="1">Belongs to the FAD-dependent oxidoreductase family.</text>
</comment>
<dbReference type="EMBL" id="JANBUL010000203">
    <property type="protein sequence ID" value="KAJ2778919.1"/>
    <property type="molecule type" value="Genomic_DNA"/>
</dbReference>
<evidence type="ECO:0000256" key="2">
    <source>
        <dbReference type="ARBA" id="ARBA00022630"/>
    </source>
</evidence>
<dbReference type="OrthoDB" id="202203at2759"/>
<dbReference type="PANTHER" id="PTHR43735">
    <property type="entry name" value="APOPTOSIS-INDUCING FACTOR 1"/>
    <property type="match status" value="1"/>
</dbReference>
<feature type="domain" description="FAD/NAD(P)-binding" evidence="5">
    <location>
        <begin position="7"/>
        <end position="306"/>
    </location>
</feature>
<evidence type="ECO:0000313" key="7">
    <source>
        <dbReference type="Proteomes" id="UP001140217"/>
    </source>
</evidence>
<dbReference type="GO" id="GO:0004174">
    <property type="term" value="F:electron-transferring-flavoprotein dehydrogenase activity"/>
    <property type="evidence" value="ECO:0007669"/>
    <property type="project" value="TreeGrafter"/>
</dbReference>
<keyword evidence="4" id="KW-0560">Oxidoreductase</keyword>
<reference evidence="6" key="1">
    <citation type="submission" date="2022-07" db="EMBL/GenBank/DDBJ databases">
        <title>Phylogenomic reconstructions and comparative analyses of Kickxellomycotina fungi.</title>
        <authorList>
            <person name="Reynolds N.K."/>
            <person name="Stajich J.E."/>
            <person name="Barry K."/>
            <person name="Grigoriev I.V."/>
            <person name="Crous P."/>
            <person name="Smith M.E."/>
        </authorList>
    </citation>
    <scope>NUCLEOTIDE SEQUENCE</scope>
    <source>
        <strain evidence="6">NBRC 105414</strain>
    </source>
</reference>